<name>A0A1S7Q1L5_9HYPH</name>
<reference evidence="1 2" key="1">
    <citation type="submission" date="2016-01" db="EMBL/GenBank/DDBJ databases">
        <authorList>
            <person name="Oliw E.H."/>
        </authorList>
    </citation>
    <scope>NUCLEOTIDE SEQUENCE [LARGE SCALE GENOMIC DNA]</scope>
    <source>
        <strain evidence="1 2">Zutra 3-1</strain>
    </source>
</reference>
<sequence length="86" mass="9897">MGAGSDMFMVAIFISFDGRVQNLAKFVKTDREKKLAQAEMAVSGLRQSCRKRHRTQCFCDFSEPDFHNHCSDLRQYCRSLARNLSC</sequence>
<evidence type="ECO:0000313" key="2">
    <source>
        <dbReference type="Proteomes" id="UP000191987"/>
    </source>
</evidence>
<gene>
    <name evidence="1" type="ORF">AGR7C_Cc240016</name>
</gene>
<dbReference type="AlphaFoldDB" id="A0A1S7Q1L5"/>
<evidence type="ECO:0000313" key="1">
    <source>
        <dbReference type="EMBL" id="CUX29925.1"/>
    </source>
</evidence>
<dbReference type="Proteomes" id="UP000191987">
    <property type="component" value="Unassembled WGS sequence"/>
</dbReference>
<accession>A0A1S7Q1L5</accession>
<organism evidence="1 2">
    <name type="scientific">Agrobacterium deltaense Zutra 3/1</name>
    <dbReference type="NCBI Taxonomy" id="1183427"/>
    <lineage>
        <taxon>Bacteria</taxon>
        <taxon>Pseudomonadati</taxon>
        <taxon>Pseudomonadota</taxon>
        <taxon>Alphaproteobacteria</taxon>
        <taxon>Hyphomicrobiales</taxon>
        <taxon>Rhizobiaceae</taxon>
        <taxon>Rhizobium/Agrobacterium group</taxon>
        <taxon>Agrobacterium</taxon>
    </lineage>
</organism>
<dbReference type="EMBL" id="FBWG01000017">
    <property type="protein sequence ID" value="CUX29925.1"/>
    <property type="molecule type" value="Genomic_DNA"/>
</dbReference>
<proteinExistence type="predicted"/>
<protein>
    <submittedName>
        <fullName evidence="1">Uncharacterized protein</fullName>
    </submittedName>
</protein>